<feature type="compositionally biased region" description="Polar residues" evidence="1">
    <location>
        <begin position="140"/>
        <end position="162"/>
    </location>
</feature>
<name>A0A9Q3FVG6_9BASI</name>
<evidence type="ECO:0000256" key="1">
    <source>
        <dbReference type="SAM" id="MobiDB-lite"/>
    </source>
</evidence>
<keyword evidence="3" id="KW-1185">Reference proteome</keyword>
<evidence type="ECO:0000313" key="2">
    <source>
        <dbReference type="EMBL" id="MBW0544292.1"/>
    </source>
</evidence>
<evidence type="ECO:0000313" key="3">
    <source>
        <dbReference type="Proteomes" id="UP000765509"/>
    </source>
</evidence>
<dbReference type="AlphaFoldDB" id="A0A9Q3FVG6"/>
<organism evidence="2 3">
    <name type="scientific">Austropuccinia psidii MF-1</name>
    <dbReference type="NCBI Taxonomy" id="1389203"/>
    <lineage>
        <taxon>Eukaryota</taxon>
        <taxon>Fungi</taxon>
        <taxon>Dikarya</taxon>
        <taxon>Basidiomycota</taxon>
        <taxon>Pucciniomycotina</taxon>
        <taxon>Pucciniomycetes</taxon>
        <taxon>Pucciniales</taxon>
        <taxon>Sphaerophragmiaceae</taxon>
        <taxon>Austropuccinia</taxon>
    </lineage>
</organism>
<dbReference type="Proteomes" id="UP000765509">
    <property type="component" value="Unassembled WGS sequence"/>
</dbReference>
<proteinExistence type="predicted"/>
<protein>
    <submittedName>
        <fullName evidence="2">Uncharacterized protein</fullName>
    </submittedName>
</protein>
<dbReference type="EMBL" id="AVOT02049121">
    <property type="protein sequence ID" value="MBW0544292.1"/>
    <property type="molecule type" value="Genomic_DNA"/>
</dbReference>
<accession>A0A9Q3FVG6</accession>
<gene>
    <name evidence="2" type="ORF">O181_084007</name>
</gene>
<sequence>MGHELRSAVHGGYWRPPGPNFSGDPGVPWDHELAHDPKFHLHGLDPLKGSRAIKILASPNDELDGEEVEFVPHSVDHPFSTSSTQPLANRFQSQVIPSTPINFQPVLASIPTTLPPSSPSTSHTRPALNPAVTPSPIQKPRNSPITTSQQLQPMASSSRRRE</sequence>
<feature type="region of interest" description="Disordered" evidence="1">
    <location>
        <begin position="1"/>
        <end position="29"/>
    </location>
</feature>
<feature type="region of interest" description="Disordered" evidence="1">
    <location>
        <begin position="107"/>
        <end position="162"/>
    </location>
</feature>
<reference evidence="2" key="1">
    <citation type="submission" date="2021-03" db="EMBL/GenBank/DDBJ databases">
        <title>Draft genome sequence of rust myrtle Austropuccinia psidii MF-1, a brazilian biotype.</title>
        <authorList>
            <person name="Quecine M.C."/>
            <person name="Pachon D.M.R."/>
            <person name="Bonatelli M.L."/>
            <person name="Correr F.H."/>
            <person name="Franceschini L.M."/>
            <person name="Leite T.F."/>
            <person name="Margarido G.R.A."/>
            <person name="Almeida C.A."/>
            <person name="Ferrarezi J.A."/>
            <person name="Labate C.A."/>
        </authorList>
    </citation>
    <scope>NUCLEOTIDE SEQUENCE</scope>
    <source>
        <strain evidence="2">MF-1</strain>
    </source>
</reference>
<comment type="caution">
    <text evidence="2">The sequence shown here is derived from an EMBL/GenBank/DDBJ whole genome shotgun (WGS) entry which is preliminary data.</text>
</comment>